<proteinExistence type="predicted"/>
<gene>
    <name evidence="3" type="ORF">J2S57_004533</name>
</gene>
<sequence length="182" mass="19001">MAALLLPLLELVVSIEVGTVIGGLPVFGLLVLGSVVGMTVVRRQGSAAWRALNASVRTGTPPSRDLADATVLMLAGVLFIFPGFVTDVVALLLVLPFTRPLARRPLEGWFRRAAADQANMRGAYIRTVQFGPGGPQSASGPAPGQTTAGPSQGRGPSRFGPGFGREDVIEGEVVDGTPDDRR</sequence>
<keyword evidence="2" id="KW-1133">Transmembrane helix</keyword>
<dbReference type="InterPro" id="IPR007313">
    <property type="entry name" value="FxsA"/>
</dbReference>
<comment type="caution">
    <text evidence="3">The sequence shown here is derived from an EMBL/GenBank/DDBJ whole genome shotgun (WGS) entry which is preliminary data.</text>
</comment>
<protein>
    <submittedName>
        <fullName evidence="3">UPF0716 protein FxsA</fullName>
    </submittedName>
</protein>
<evidence type="ECO:0000313" key="3">
    <source>
        <dbReference type="EMBL" id="MDP9828784.1"/>
    </source>
</evidence>
<dbReference type="PANTHER" id="PTHR35335">
    <property type="entry name" value="UPF0716 PROTEIN FXSA"/>
    <property type="match status" value="1"/>
</dbReference>
<evidence type="ECO:0000256" key="1">
    <source>
        <dbReference type="SAM" id="MobiDB-lite"/>
    </source>
</evidence>
<evidence type="ECO:0000313" key="4">
    <source>
        <dbReference type="Proteomes" id="UP001235712"/>
    </source>
</evidence>
<dbReference type="RefSeq" id="WP_307246319.1">
    <property type="nucleotide sequence ID" value="NZ_JAUSQZ010000001.1"/>
</dbReference>
<dbReference type="EMBL" id="JAUSQZ010000001">
    <property type="protein sequence ID" value="MDP9828784.1"/>
    <property type="molecule type" value="Genomic_DNA"/>
</dbReference>
<feature type="transmembrane region" description="Helical" evidence="2">
    <location>
        <begin position="24"/>
        <end position="41"/>
    </location>
</feature>
<feature type="region of interest" description="Disordered" evidence="1">
    <location>
        <begin position="129"/>
        <end position="182"/>
    </location>
</feature>
<keyword evidence="2" id="KW-0472">Membrane</keyword>
<reference evidence="3 4" key="1">
    <citation type="submission" date="2023-07" db="EMBL/GenBank/DDBJ databases">
        <title>Sequencing the genomes of 1000 actinobacteria strains.</title>
        <authorList>
            <person name="Klenk H.-P."/>
        </authorList>
    </citation>
    <scope>NUCLEOTIDE SEQUENCE [LARGE SCALE GENOMIC DNA]</scope>
    <source>
        <strain evidence="3 4">DSM 44388</strain>
    </source>
</reference>
<keyword evidence="2" id="KW-0812">Transmembrane</keyword>
<name>A0ABT9P7W5_9ACTN</name>
<keyword evidence="4" id="KW-1185">Reference proteome</keyword>
<evidence type="ECO:0000256" key="2">
    <source>
        <dbReference type="SAM" id="Phobius"/>
    </source>
</evidence>
<dbReference type="NCBIfam" id="NF008528">
    <property type="entry name" value="PRK11463.1-2"/>
    <property type="match status" value="1"/>
</dbReference>
<feature type="compositionally biased region" description="Low complexity" evidence="1">
    <location>
        <begin position="135"/>
        <end position="160"/>
    </location>
</feature>
<dbReference type="Proteomes" id="UP001235712">
    <property type="component" value="Unassembled WGS sequence"/>
</dbReference>
<accession>A0ABT9P7W5</accession>
<dbReference type="PANTHER" id="PTHR35335:SF1">
    <property type="entry name" value="UPF0716 PROTEIN FXSA"/>
    <property type="match status" value="1"/>
</dbReference>
<organism evidence="3 4">
    <name type="scientific">Kineosporia succinea</name>
    <dbReference type="NCBI Taxonomy" id="84632"/>
    <lineage>
        <taxon>Bacteria</taxon>
        <taxon>Bacillati</taxon>
        <taxon>Actinomycetota</taxon>
        <taxon>Actinomycetes</taxon>
        <taxon>Kineosporiales</taxon>
        <taxon>Kineosporiaceae</taxon>
        <taxon>Kineosporia</taxon>
    </lineage>
</organism>
<dbReference type="Pfam" id="PF04186">
    <property type="entry name" value="FxsA"/>
    <property type="match status" value="1"/>
</dbReference>
<feature type="transmembrane region" description="Helical" evidence="2">
    <location>
        <begin position="71"/>
        <end position="95"/>
    </location>
</feature>